<name>A0A9P6U0W4_9FUNG</name>
<dbReference type="Pfam" id="PF04148">
    <property type="entry name" value="Erv26"/>
    <property type="match status" value="1"/>
</dbReference>
<feature type="region of interest" description="Disordered" evidence="1">
    <location>
        <begin position="90"/>
        <end position="152"/>
    </location>
</feature>
<gene>
    <name evidence="2" type="ORF">BG011_005461</name>
</gene>
<reference evidence="2" key="1">
    <citation type="journal article" date="2020" name="Fungal Divers.">
        <title>Resolving the Mortierellaceae phylogeny through synthesis of multi-gene phylogenetics and phylogenomics.</title>
        <authorList>
            <person name="Vandepol N."/>
            <person name="Liber J."/>
            <person name="Desiro A."/>
            <person name="Na H."/>
            <person name="Kennedy M."/>
            <person name="Barry K."/>
            <person name="Grigoriev I.V."/>
            <person name="Miller A.N."/>
            <person name="O'Donnell K."/>
            <person name="Stajich J.E."/>
            <person name="Bonito G."/>
        </authorList>
    </citation>
    <scope>NUCLEOTIDE SEQUENCE</scope>
    <source>
        <strain evidence="2">KOD948</strain>
    </source>
</reference>
<feature type="compositionally biased region" description="Low complexity" evidence="1">
    <location>
        <begin position="107"/>
        <end position="152"/>
    </location>
</feature>
<organism evidence="2 3">
    <name type="scientific">Mortierella polycephala</name>
    <dbReference type="NCBI Taxonomy" id="41804"/>
    <lineage>
        <taxon>Eukaryota</taxon>
        <taxon>Fungi</taxon>
        <taxon>Fungi incertae sedis</taxon>
        <taxon>Mucoromycota</taxon>
        <taxon>Mortierellomycotina</taxon>
        <taxon>Mortierellomycetes</taxon>
        <taxon>Mortierellales</taxon>
        <taxon>Mortierellaceae</taxon>
        <taxon>Mortierella</taxon>
    </lineage>
</organism>
<dbReference type="GO" id="GO:0016020">
    <property type="term" value="C:membrane"/>
    <property type="evidence" value="ECO:0007669"/>
    <property type="project" value="InterPro"/>
</dbReference>
<comment type="caution">
    <text evidence="2">The sequence shown here is derived from an EMBL/GenBank/DDBJ whole genome shotgun (WGS) entry which is preliminary data.</text>
</comment>
<protein>
    <submittedName>
        <fullName evidence="2">Uncharacterized protein</fullName>
    </submittedName>
</protein>
<dbReference type="EMBL" id="JAAAJA010000379">
    <property type="protein sequence ID" value="KAG0254867.1"/>
    <property type="molecule type" value="Genomic_DNA"/>
</dbReference>
<evidence type="ECO:0000313" key="2">
    <source>
        <dbReference type="EMBL" id="KAG0254867.1"/>
    </source>
</evidence>
<dbReference type="InterPro" id="IPR007277">
    <property type="entry name" value="Svp26/Tex261"/>
</dbReference>
<evidence type="ECO:0000313" key="3">
    <source>
        <dbReference type="Proteomes" id="UP000726737"/>
    </source>
</evidence>
<dbReference type="Proteomes" id="UP000726737">
    <property type="component" value="Unassembled WGS sequence"/>
</dbReference>
<dbReference type="OrthoDB" id="28257at2759"/>
<proteinExistence type="predicted"/>
<dbReference type="GO" id="GO:0005737">
    <property type="term" value="C:cytoplasm"/>
    <property type="evidence" value="ECO:0007669"/>
    <property type="project" value="GOC"/>
</dbReference>
<dbReference type="GO" id="GO:0097020">
    <property type="term" value="F:COPII receptor activity"/>
    <property type="evidence" value="ECO:0007669"/>
    <property type="project" value="InterPro"/>
</dbReference>
<dbReference type="GO" id="GO:0006888">
    <property type="term" value="P:endoplasmic reticulum to Golgi vesicle-mediated transport"/>
    <property type="evidence" value="ECO:0007669"/>
    <property type="project" value="InterPro"/>
</dbReference>
<dbReference type="AlphaFoldDB" id="A0A9P6U0W4"/>
<sequence>MFSLACHAVYSLNLANFPYINLVSVPFLASCGNANDNALPSFDKTQDNSQKKNGILKGLFGAILNKKDTLPVLVEAPKYTGFGNSLGPSTGAPSSFNSDARPDYLISRSSSSNSNHGHGFQSTQGSNYGSQQQYASSSSVYSHTGSTVGSRF</sequence>
<accession>A0A9P6U0W4</accession>
<keyword evidence="3" id="KW-1185">Reference proteome</keyword>
<evidence type="ECO:0000256" key="1">
    <source>
        <dbReference type="SAM" id="MobiDB-lite"/>
    </source>
</evidence>